<accession>A0AAF0IBX8</accession>
<dbReference type="Proteomes" id="UP000186851">
    <property type="component" value="Chromosome"/>
</dbReference>
<evidence type="ECO:0000313" key="1">
    <source>
        <dbReference type="EMBL" id="WEU40854.1"/>
    </source>
</evidence>
<protein>
    <submittedName>
        <fullName evidence="1">Uncharacterized protein</fullName>
    </submittedName>
</protein>
<reference evidence="1" key="2">
    <citation type="journal article" date="2022" name="Nat. Microbiol.">
        <title>A closed Candidatus Odinarchaeum chromosome exposes Asgard archaeal viruses.</title>
        <authorList>
            <person name="Tamarit D."/>
            <person name="Caceres E.F."/>
            <person name="Krupovic M."/>
            <person name="Nijland R."/>
            <person name="Eme L."/>
            <person name="Robinson N.P."/>
            <person name="Ettema T.J.G."/>
        </authorList>
    </citation>
    <scope>NUCLEOTIDE SEQUENCE</scope>
    <source>
        <strain evidence="1">LCB_4</strain>
    </source>
</reference>
<name>A0AAF0IBX8_ODILC</name>
<proteinExistence type="predicted"/>
<organism evidence="1 2">
    <name type="scientific">Odinarchaeota yellowstonii (strain LCB_4)</name>
    <dbReference type="NCBI Taxonomy" id="1841599"/>
    <lineage>
        <taxon>Archaea</taxon>
        <taxon>Promethearchaeati</taxon>
        <taxon>Candidatus Odinarchaeota</taxon>
        <taxon>Candidatus Odinarchaeia</taxon>
        <taxon>Candidatus Odinarchaeales</taxon>
        <taxon>Candidatus Odinarchaeaceae</taxon>
        <taxon>Candidatus Odinarchaeum</taxon>
    </lineage>
</organism>
<gene>
    <name evidence="1" type="ORF">OdinLCB4_002760</name>
</gene>
<reference evidence="1" key="1">
    <citation type="journal article" date="2017" name="Nature">
        <title>Asgard archaea illuminate the origin of eukaryotic cellular complexity.</title>
        <authorList>
            <person name="Zaremba-Niedzwiedzka K."/>
            <person name="Caceres E.F."/>
            <person name="Saw J.H."/>
            <person name="Backstrom D."/>
            <person name="Juzokaite L."/>
            <person name="Vancaester E."/>
            <person name="Seitz K.W."/>
            <person name="Anantharaman K."/>
            <person name="Starnawski P."/>
            <person name="Kjeldsen K.U."/>
            <person name="Scott M.B."/>
            <person name="Nunoura T."/>
            <person name="Banfield J.F."/>
            <person name="Schramm A."/>
            <person name="Baker B.J."/>
            <person name="Spang A."/>
            <person name="Ettema T.J.G."/>
        </authorList>
    </citation>
    <scope>NUCLEOTIDE SEQUENCE</scope>
    <source>
        <strain evidence="1">LCB_4</strain>
    </source>
</reference>
<sequence length="216" mass="24547">MIKMVIEKLLETLTKSLTPELSLFVTPPSNYVKTPTLIYRGELLVEPAFTRAALKIEAEEAFKKNIASNLVLGYTQAAESDQTLILRRLVGVLCFPSPLESYARRKVLDDLKEIKSDWILGLVAQAGHKIFLYLNFTVPKVKAIYRAELPLNYTPEDNTTYTSKRFLDSFKNFLQLFKTFSETPDLEWVKITQTSIGYCVVLASKSNVISEQIIEL</sequence>
<evidence type="ECO:0000313" key="2">
    <source>
        <dbReference type="Proteomes" id="UP000186851"/>
    </source>
</evidence>
<dbReference type="EMBL" id="CP091871">
    <property type="protein sequence ID" value="WEU40854.1"/>
    <property type="molecule type" value="Genomic_DNA"/>
</dbReference>
<dbReference type="AlphaFoldDB" id="A0AAF0IBX8"/>
<dbReference type="KEGG" id="oyw:OdinLCB4_002760"/>